<dbReference type="PANTHER" id="PTHR11639:SF134">
    <property type="entry name" value="PROTEIN S100-A1-RELATED"/>
    <property type="match status" value="1"/>
</dbReference>
<keyword evidence="3" id="KW-0106">Calcium</keyword>
<evidence type="ECO:0000256" key="3">
    <source>
        <dbReference type="ARBA" id="ARBA00022837"/>
    </source>
</evidence>
<dbReference type="PROSITE" id="PS00018">
    <property type="entry name" value="EF_HAND_1"/>
    <property type="match status" value="1"/>
</dbReference>
<feature type="non-terminal residue" evidence="5">
    <location>
        <position position="128"/>
    </location>
</feature>
<reference evidence="5 6" key="1">
    <citation type="journal article" date="2021" name="Cell">
        <title>Tracing the genetic footprints of vertebrate landing in non-teleost ray-finned fishes.</title>
        <authorList>
            <person name="Bi X."/>
            <person name="Wang K."/>
            <person name="Yang L."/>
            <person name="Pan H."/>
            <person name="Jiang H."/>
            <person name="Wei Q."/>
            <person name="Fang M."/>
            <person name="Yu H."/>
            <person name="Zhu C."/>
            <person name="Cai Y."/>
            <person name="He Y."/>
            <person name="Gan X."/>
            <person name="Zeng H."/>
            <person name="Yu D."/>
            <person name="Zhu Y."/>
            <person name="Jiang H."/>
            <person name="Qiu Q."/>
            <person name="Yang H."/>
            <person name="Zhang Y.E."/>
            <person name="Wang W."/>
            <person name="Zhu M."/>
            <person name="He S."/>
            <person name="Zhang G."/>
        </authorList>
    </citation>
    <scope>NUCLEOTIDE SEQUENCE [LARGE SCALE GENOMIC DNA]</scope>
    <source>
        <strain evidence="5">Bchr_013</strain>
    </source>
</reference>
<gene>
    <name evidence="5" type="primary">S100a4_0</name>
    <name evidence="5" type="ORF">GTO96_0000480</name>
</gene>
<dbReference type="AlphaFoldDB" id="A0A8X7X8J6"/>
<dbReference type="Gene3D" id="1.10.238.10">
    <property type="entry name" value="EF-hand"/>
    <property type="match status" value="1"/>
</dbReference>
<evidence type="ECO:0000256" key="1">
    <source>
        <dbReference type="ARBA" id="ARBA00007323"/>
    </source>
</evidence>
<sequence length="128" mass="14323">MASEGIKSMSGRDACPFIQGLLSGCTSFKFTMAQSKKTELTKLEKALLTVVDVFYKYSERDGDEKTLSKSEAKDLVNKELPHILGRNNDEKSVQEIMTDLNNDGKMNLKEFSLMLMSLAVACDEMQEI</sequence>
<dbReference type="GO" id="GO:0005509">
    <property type="term" value="F:calcium ion binding"/>
    <property type="evidence" value="ECO:0007669"/>
    <property type="project" value="TreeGrafter"/>
</dbReference>
<evidence type="ECO:0000259" key="4">
    <source>
        <dbReference type="SMART" id="SM01394"/>
    </source>
</evidence>
<dbReference type="GO" id="GO:0048306">
    <property type="term" value="F:calcium-dependent protein binding"/>
    <property type="evidence" value="ECO:0007669"/>
    <property type="project" value="TreeGrafter"/>
</dbReference>
<dbReference type="InterPro" id="IPR034325">
    <property type="entry name" value="S-100_dom"/>
</dbReference>
<proteinExistence type="inferred from homology"/>
<dbReference type="CDD" id="cd00213">
    <property type="entry name" value="S-100"/>
    <property type="match status" value="1"/>
</dbReference>
<feature type="domain" description="S100/CaBP-9k-type calcium binding subdomain" evidence="4">
    <location>
        <begin position="43"/>
        <end position="85"/>
    </location>
</feature>
<dbReference type="PANTHER" id="PTHR11639">
    <property type="entry name" value="S100 CALCIUM-BINDING PROTEIN"/>
    <property type="match status" value="1"/>
</dbReference>
<accession>A0A8X7X8J6</accession>
<evidence type="ECO:0000256" key="2">
    <source>
        <dbReference type="ARBA" id="ARBA00022723"/>
    </source>
</evidence>
<name>A0A8X7X8J6_POLSE</name>
<dbReference type="SMART" id="SM01394">
    <property type="entry name" value="S_100"/>
    <property type="match status" value="1"/>
</dbReference>
<dbReference type="SUPFAM" id="SSF47473">
    <property type="entry name" value="EF-hand"/>
    <property type="match status" value="1"/>
</dbReference>
<dbReference type="PROSITE" id="PS51257">
    <property type="entry name" value="PROKAR_LIPOPROTEIN"/>
    <property type="match status" value="1"/>
</dbReference>
<feature type="non-terminal residue" evidence="5">
    <location>
        <position position="1"/>
    </location>
</feature>
<dbReference type="InterPro" id="IPR011992">
    <property type="entry name" value="EF-hand-dom_pair"/>
</dbReference>
<keyword evidence="6" id="KW-1185">Reference proteome</keyword>
<organism evidence="5 6">
    <name type="scientific">Polypterus senegalus</name>
    <name type="common">Senegal bichir</name>
    <dbReference type="NCBI Taxonomy" id="55291"/>
    <lineage>
        <taxon>Eukaryota</taxon>
        <taxon>Metazoa</taxon>
        <taxon>Chordata</taxon>
        <taxon>Craniata</taxon>
        <taxon>Vertebrata</taxon>
        <taxon>Euteleostomi</taxon>
        <taxon>Actinopterygii</taxon>
        <taxon>Polypteriformes</taxon>
        <taxon>Polypteridae</taxon>
        <taxon>Polypterus</taxon>
    </lineage>
</organism>
<evidence type="ECO:0000313" key="6">
    <source>
        <dbReference type="Proteomes" id="UP000886611"/>
    </source>
</evidence>
<protein>
    <submittedName>
        <fullName evidence="5">S10A4 protein</fullName>
    </submittedName>
</protein>
<dbReference type="Proteomes" id="UP000886611">
    <property type="component" value="Unassembled WGS sequence"/>
</dbReference>
<comment type="similarity">
    <text evidence="1">Belongs to the S-100 family.</text>
</comment>
<dbReference type="InterPro" id="IPR018247">
    <property type="entry name" value="EF_Hand_1_Ca_BS"/>
</dbReference>
<dbReference type="EMBL" id="JAATIS010004040">
    <property type="protein sequence ID" value="KAG2463129.1"/>
    <property type="molecule type" value="Genomic_DNA"/>
</dbReference>
<comment type="caution">
    <text evidence="5">The sequence shown here is derived from an EMBL/GenBank/DDBJ whole genome shotgun (WGS) entry which is preliminary data.</text>
</comment>
<keyword evidence="2" id="KW-0479">Metal-binding</keyword>
<evidence type="ECO:0000313" key="5">
    <source>
        <dbReference type="EMBL" id="KAG2463129.1"/>
    </source>
</evidence>
<dbReference type="InterPro" id="IPR013787">
    <property type="entry name" value="S100_Ca-bd_sub"/>
</dbReference>
<dbReference type="GO" id="GO:0046914">
    <property type="term" value="F:transition metal ion binding"/>
    <property type="evidence" value="ECO:0007669"/>
    <property type="project" value="InterPro"/>
</dbReference>
<dbReference type="Pfam" id="PF01023">
    <property type="entry name" value="S_100"/>
    <property type="match status" value="1"/>
</dbReference>